<dbReference type="EMBL" id="CM029045">
    <property type="protein sequence ID" value="KAG2594610.1"/>
    <property type="molecule type" value="Genomic_DNA"/>
</dbReference>
<protein>
    <submittedName>
        <fullName evidence="2">Uncharacterized protein</fullName>
    </submittedName>
</protein>
<comment type="caution">
    <text evidence="2">The sequence shown here is derived from an EMBL/GenBank/DDBJ whole genome shotgun (WGS) entry which is preliminary data.</text>
</comment>
<feature type="compositionally biased region" description="Basic and acidic residues" evidence="1">
    <location>
        <begin position="70"/>
        <end position="101"/>
    </location>
</feature>
<organism evidence="2 3">
    <name type="scientific">Panicum virgatum</name>
    <name type="common">Blackwell switchgrass</name>
    <dbReference type="NCBI Taxonomy" id="38727"/>
    <lineage>
        <taxon>Eukaryota</taxon>
        <taxon>Viridiplantae</taxon>
        <taxon>Streptophyta</taxon>
        <taxon>Embryophyta</taxon>
        <taxon>Tracheophyta</taxon>
        <taxon>Spermatophyta</taxon>
        <taxon>Magnoliopsida</taxon>
        <taxon>Liliopsida</taxon>
        <taxon>Poales</taxon>
        <taxon>Poaceae</taxon>
        <taxon>PACMAD clade</taxon>
        <taxon>Panicoideae</taxon>
        <taxon>Panicodae</taxon>
        <taxon>Paniceae</taxon>
        <taxon>Panicinae</taxon>
        <taxon>Panicum</taxon>
        <taxon>Panicum sect. Hiantes</taxon>
    </lineage>
</organism>
<evidence type="ECO:0000256" key="1">
    <source>
        <dbReference type="SAM" id="MobiDB-lite"/>
    </source>
</evidence>
<dbReference type="Proteomes" id="UP000823388">
    <property type="component" value="Chromosome 5K"/>
</dbReference>
<accession>A0A8T0S8Z7</accession>
<feature type="compositionally biased region" description="Pro residues" evidence="1">
    <location>
        <begin position="41"/>
        <end position="53"/>
    </location>
</feature>
<proteinExistence type="predicted"/>
<feature type="compositionally biased region" description="Low complexity" evidence="1">
    <location>
        <begin position="23"/>
        <end position="40"/>
    </location>
</feature>
<reference evidence="2 3" key="1">
    <citation type="submission" date="2020-05" db="EMBL/GenBank/DDBJ databases">
        <title>WGS assembly of Panicum virgatum.</title>
        <authorList>
            <person name="Lovell J.T."/>
            <person name="Jenkins J."/>
            <person name="Shu S."/>
            <person name="Juenger T.E."/>
            <person name="Schmutz J."/>
        </authorList>
    </citation>
    <scope>NUCLEOTIDE SEQUENCE [LARGE SCALE GENOMIC DNA]</scope>
    <source>
        <strain evidence="3">cv. AP13</strain>
    </source>
</reference>
<sequence>MLPRRPLVAPPPPLPPPPRPRRATPGPGRSCRAASAAGRPRSPPPPPPPPFAPPQGDDGVHVRKKQRLGGADREIPSFIVHGDDECSYRAADASDFREKEPVPTPSPRQEITGTAAAAAWPASTGTSVHSDGRGCLTATSSLMTSRWTTCQTSRCTTTRWTTSRWTIGKISLTQFFFLIRTDSI</sequence>
<evidence type="ECO:0000313" key="3">
    <source>
        <dbReference type="Proteomes" id="UP000823388"/>
    </source>
</evidence>
<feature type="compositionally biased region" description="Pro residues" evidence="1">
    <location>
        <begin position="8"/>
        <end position="18"/>
    </location>
</feature>
<feature type="region of interest" description="Disordered" evidence="1">
    <location>
        <begin position="1"/>
        <end position="111"/>
    </location>
</feature>
<keyword evidence="3" id="KW-1185">Reference proteome</keyword>
<name>A0A8T0S8Z7_PANVG</name>
<dbReference type="AlphaFoldDB" id="A0A8T0S8Z7"/>
<evidence type="ECO:0000313" key="2">
    <source>
        <dbReference type="EMBL" id="KAG2594610.1"/>
    </source>
</evidence>
<gene>
    <name evidence="2" type="ORF">PVAP13_5KG005324</name>
</gene>